<dbReference type="RefSeq" id="WP_202765805.1">
    <property type="nucleotide sequence ID" value="NZ_JAESWA010000005.1"/>
</dbReference>
<keyword evidence="2" id="KW-1185">Reference proteome</keyword>
<dbReference type="EMBL" id="JAESWA010000005">
    <property type="protein sequence ID" value="MBL4930422.1"/>
    <property type="molecule type" value="Genomic_DNA"/>
</dbReference>
<evidence type="ECO:0000313" key="2">
    <source>
        <dbReference type="Proteomes" id="UP000623681"/>
    </source>
</evidence>
<dbReference type="InterPro" id="IPR009702">
    <property type="entry name" value="DUF1284"/>
</dbReference>
<name>A0A937FDR0_9CLOT</name>
<accession>A0A937FDR0</accession>
<protein>
    <submittedName>
        <fullName evidence="1">DUF1284 domain-containing protein</fullName>
    </submittedName>
</protein>
<sequence>MLYLRPHHLLCLKWFVGEGYSSDFTRNMHEILFKLNNTNQEFTLTLENDNICSKCPNLNSSHICTSAAKVSIMDAKVIKYFSLTPSKTYNYIDIKKKFEDSIPTEAINDICGNCEWFSLNLCWR</sequence>
<dbReference type="Pfam" id="PF06935">
    <property type="entry name" value="DUF1284"/>
    <property type="match status" value="1"/>
</dbReference>
<comment type="caution">
    <text evidence="1">The sequence shown here is derived from an EMBL/GenBank/DDBJ whole genome shotgun (WGS) entry which is preliminary data.</text>
</comment>
<dbReference type="AlphaFoldDB" id="A0A937FDR0"/>
<reference evidence="1" key="1">
    <citation type="submission" date="2021-01" db="EMBL/GenBank/DDBJ databases">
        <title>Genome public.</title>
        <authorList>
            <person name="Liu C."/>
            <person name="Sun Q."/>
        </authorList>
    </citation>
    <scope>NUCLEOTIDE SEQUENCE</scope>
    <source>
        <strain evidence="1">YIM B02565</strain>
    </source>
</reference>
<gene>
    <name evidence="1" type="ORF">JK634_01170</name>
</gene>
<organism evidence="1 2">
    <name type="scientific">Clostridium paridis</name>
    <dbReference type="NCBI Taxonomy" id="2803863"/>
    <lineage>
        <taxon>Bacteria</taxon>
        <taxon>Bacillati</taxon>
        <taxon>Bacillota</taxon>
        <taxon>Clostridia</taxon>
        <taxon>Eubacteriales</taxon>
        <taxon>Clostridiaceae</taxon>
        <taxon>Clostridium</taxon>
    </lineage>
</organism>
<proteinExistence type="predicted"/>
<evidence type="ECO:0000313" key="1">
    <source>
        <dbReference type="EMBL" id="MBL4930422.1"/>
    </source>
</evidence>
<dbReference type="Proteomes" id="UP000623681">
    <property type="component" value="Unassembled WGS sequence"/>
</dbReference>